<feature type="chain" id="PRO_5032336499" evidence="1">
    <location>
        <begin position="23"/>
        <end position="199"/>
    </location>
</feature>
<dbReference type="AlphaFoldDB" id="A0A845M0Z3"/>
<accession>A0A845M0Z3</accession>
<name>A0A845M0Z3_9RHOB</name>
<evidence type="ECO:0000256" key="1">
    <source>
        <dbReference type="SAM" id="SignalP"/>
    </source>
</evidence>
<proteinExistence type="predicted"/>
<dbReference type="Proteomes" id="UP000467322">
    <property type="component" value="Unassembled WGS sequence"/>
</dbReference>
<evidence type="ECO:0000313" key="3">
    <source>
        <dbReference type="Proteomes" id="UP000467322"/>
    </source>
</evidence>
<dbReference type="RefSeq" id="WP_161350133.1">
    <property type="nucleotide sequence ID" value="NZ_WTUX01000006.1"/>
</dbReference>
<protein>
    <submittedName>
        <fullName evidence="2">Uncharacterized protein</fullName>
    </submittedName>
</protein>
<comment type="caution">
    <text evidence="2">The sequence shown here is derived from an EMBL/GenBank/DDBJ whole genome shotgun (WGS) entry which is preliminary data.</text>
</comment>
<keyword evidence="1" id="KW-0732">Signal</keyword>
<sequence length="199" mass="20956">MRRTSMGLALAAVLPLAGCFDADVTADFTDTSAVRLDAVMTMDPEVYDLTQGMGEDPCEDGEGSVNSDGSFTCTMGDTRTLDDLLAAMDDPENDLGIGEGVEIRELDNGNISVSFDLSEMTEDLPPEEERQQVAAMFGEALAGHAMTLTVIGDEIVSTNGEILGDGTAARLVIPLTVMFDPVLAAELPQSFDTELVPGG</sequence>
<feature type="signal peptide" evidence="1">
    <location>
        <begin position="1"/>
        <end position="22"/>
    </location>
</feature>
<keyword evidence="3" id="KW-1185">Reference proteome</keyword>
<reference evidence="2 3" key="1">
    <citation type="submission" date="2019-12" db="EMBL/GenBank/DDBJ databases">
        <title>Maritimibacter sp. nov. sp. isolated from sea sand.</title>
        <authorList>
            <person name="Kim J."/>
            <person name="Jeong S.E."/>
            <person name="Jung H.S."/>
            <person name="Jeon C.O."/>
        </authorList>
    </citation>
    <scope>NUCLEOTIDE SEQUENCE [LARGE SCALE GENOMIC DNA]</scope>
    <source>
        <strain evidence="2 3">DP07</strain>
    </source>
</reference>
<organism evidence="2 3">
    <name type="scientific">Maritimibacter harenae</name>
    <dbReference type="NCBI Taxonomy" id="2606218"/>
    <lineage>
        <taxon>Bacteria</taxon>
        <taxon>Pseudomonadati</taxon>
        <taxon>Pseudomonadota</taxon>
        <taxon>Alphaproteobacteria</taxon>
        <taxon>Rhodobacterales</taxon>
        <taxon>Roseobacteraceae</taxon>
        <taxon>Maritimibacter</taxon>
    </lineage>
</organism>
<gene>
    <name evidence="2" type="ORF">GQE99_03170</name>
</gene>
<evidence type="ECO:0000313" key="2">
    <source>
        <dbReference type="EMBL" id="MZR12018.1"/>
    </source>
</evidence>
<dbReference type="EMBL" id="WTUX01000006">
    <property type="protein sequence ID" value="MZR12018.1"/>
    <property type="molecule type" value="Genomic_DNA"/>
</dbReference>